<keyword evidence="1 2" id="KW-0539">Nucleus</keyword>
<dbReference type="InterPro" id="IPR009057">
    <property type="entry name" value="Homeodomain-like_sf"/>
</dbReference>
<feature type="region of interest" description="Disordered" evidence="3">
    <location>
        <begin position="51"/>
        <end position="70"/>
    </location>
</feature>
<reference evidence="5 6" key="1">
    <citation type="submission" date="2024-01" db="EMBL/GenBank/DDBJ databases">
        <title>A draft genome for the cacao thread blight pathogen Marasmiellus scandens.</title>
        <authorList>
            <person name="Baruah I.K."/>
            <person name="Leung J."/>
            <person name="Bukari Y."/>
            <person name="Amoako-Attah I."/>
            <person name="Meinhardt L.W."/>
            <person name="Bailey B.A."/>
            <person name="Cohen S.P."/>
        </authorList>
    </citation>
    <scope>NUCLEOTIDE SEQUENCE [LARGE SCALE GENOMIC DNA]</scope>
    <source>
        <strain evidence="5 6">GH-19</strain>
    </source>
</reference>
<proteinExistence type="predicted"/>
<feature type="compositionally biased region" description="Basic residues" evidence="3">
    <location>
        <begin position="93"/>
        <end position="103"/>
    </location>
</feature>
<dbReference type="CDD" id="cd00086">
    <property type="entry name" value="homeodomain"/>
    <property type="match status" value="1"/>
</dbReference>
<evidence type="ECO:0000256" key="3">
    <source>
        <dbReference type="SAM" id="MobiDB-lite"/>
    </source>
</evidence>
<keyword evidence="6" id="KW-1185">Reference proteome</keyword>
<protein>
    <recommendedName>
        <fullName evidence="4">Homeobox domain-containing protein</fullName>
    </recommendedName>
</protein>
<evidence type="ECO:0000259" key="4">
    <source>
        <dbReference type="PROSITE" id="PS50071"/>
    </source>
</evidence>
<dbReference type="SMART" id="SM00389">
    <property type="entry name" value="HOX"/>
    <property type="match status" value="1"/>
</dbReference>
<evidence type="ECO:0000313" key="6">
    <source>
        <dbReference type="Proteomes" id="UP001498398"/>
    </source>
</evidence>
<evidence type="ECO:0000256" key="2">
    <source>
        <dbReference type="RuleBase" id="RU000682"/>
    </source>
</evidence>
<gene>
    <name evidence="5" type="ORF">VKT23_003507</name>
</gene>
<feature type="DNA-binding region" description="Homeobox" evidence="1">
    <location>
        <begin position="3"/>
        <end position="61"/>
    </location>
</feature>
<dbReference type="SUPFAM" id="SSF46689">
    <property type="entry name" value="Homeodomain-like"/>
    <property type="match status" value="1"/>
</dbReference>
<evidence type="ECO:0000313" key="5">
    <source>
        <dbReference type="EMBL" id="KAK7469011.1"/>
    </source>
</evidence>
<dbReference type="EMBL" id="JBANRG010000003">
    <property type="protein sequence ID" value="KAK7469011.1"/>
    <property type="molecule type" value="Genomic_DNA"/>
</dbReference>
<comment type="caution">
    <text evidence="5">The sequence shown here is derived from an EMBL/GenBank/DDBJ whole genome shotgun (WGS) entry which is preliminary data.</text>
</comment>
<keyword evidence="1 2" id="KW-0238">DNA-binding</keyword>
<feature type="domain" description="Homeobox" evidence="4">
    <location>
        <begin position="1"/>
        <end position="60"/>
    </location>
</feature>
<keyword evidence="1 2" id="KW-0371">Homeobox</keyword>
<dbReference type="Proteomes" id="UP001498398">
    <property type="component" value="Unassembled WGS sequence"/>
</dbReference>
<comment type="subcellular location">
    <subcellularLocation>
        <location evidence="1 2">Nucleus</location>
    </subcellularLocation>
</comment>
<dbReference type="PROSITE" id="PS50071">
    <property type="entry name" value="HOMEOBOX_2"/>
    <property type="match status" value="1"/>
</dbReference>
<dbReference type="InterPro" id="IPR001356">
    <property type="entry name" value="HD"/>
</dbReference>
<dbReference type="Gene3D" id="1.10.10.60">
    <property type="entry name" value="Homeodomain-like"/>
    <property type="match status" value="1"/>
</dbReference>
<evidence type="ECO:0000256" key="1">
    <source>
        <dbReference type="PROSITE-ProRule" id="PRU00108"/>
    </source>
</evidence>
<feature type="region of interest" description="Disordered" evidence="3">
    <location>
        <begin position="81"/>
        <end position="109"/>
    </location>
</feature>
<feature type="region of interest" description="Disordered" evidence="3">
    <location>
        <begin position="270"/>
        <end position="297"/>
    </location>
</feature>
<name>A0ABR1K1I4_9AGAR</name>
<accession>A0ABR1K1I4</accession>
<organism evidence="5 6">
    <name type="scientific">Marasmiellus scandens</name>
    <dbReference type="NCBI Taxonomy" id="2682957"/>
    <lineage>
        <taxon>Eukaryota</taxon>
        <taxon>Fungi</taxon>
        <taxon>Dikarya</taxon>
        <taxon>Basidiomycota</taxon>
        <taxon>Agaricomycotina</taxon>
        <taxon>Agaricomycetes</taxon>
        <taxon>Agaricomycetidae</taxon>
        <taxon>Agaricales</taxon>
        <taxon>Marasmiineae</taxon>
        <taxon>Omphalotaceae</taxon>
        <taxon>Marasmiellus</taxon>
    </lineage>
</organism>
<sequence length="379" mass="42388">MSTRVVVRATKDQKKALADFFEQNPDANKASIQQLGETLGLTEKWIRGWKQRHNKRQRDLLREDQPSSDPSIMQFKLEYQEATVPSEPEPAPKKTKPKKRKTLAPKTNQNPIAVKTETLDIPLLSNQPDTSHSAHQAIDAAAVANQGAPPGAITALQDALYSQQCASFDQNSSGHYSYFERDAPAFAIQPSLLHAIRPSASSTPVFFTAPHFSGRYVPTLTNQVLQSAGRYEFQPTHELQATAQAHTPTAPVPSISPIFDTYYEYPQDVFPTNQDADTSIRDDQPHQSTSTQPARQLPDYTFLQRIVPQNSNTTLDQNMTPLKHLNVLEPLINDQVSRDMSDEQLLETVKDRLLDENLLQEDPFQAAMGLVFLARTFGV</sequence>
<dbReference type="Pfam" id="PF00046">
    <property type="entry name" value="Homeodomain"/>
    <property type="match status" value="1"/>
</dbReference>